<dbReference type="EMBL" id="GBXM01106728">
    <property type="protein sequence ID" value="JAH01849.1"/>
    <property type="molecule type" value="Transcribed_RNA"/>
</dbReference>
<dbReference type="AlphaFoldDB" id="A0A0E9PBG1"/>
<sequence length="45" mass="5075">MNRIQGKNISAVNPPGVDQTANQQQRHTASMRLTKTHHTIHMEPV</sequence>
<protein>
    <submittedName>
        <fullName evidence="2">Uncharacterized protein</fullName>
    </submittedName>
</protein>
<feature type="compositionally biased region" description="Polar residues" evidence="1">
    <location>
        <begin position="19"/>
        <end position="33"/>
    </location>
</feature>
<feature type="compositionally biased region" description="Polar residues" evidence="1">
    <location>
        <begin position="1"/>
        <end position="11"/>
    </location>
</feature>
<evidence type="ECO:0000256" key="1">
    <source>
        <dbReference type="SAM" id="MobiDB-lite"/>
    </source>
</evidence>
<reference evidence="2" key="2">
    <citation type="journal article" date="2015" name="Fish Shellfish Immunol.">
        <title>Early steps in the European eel (Anguilla anguilla)-Vibrio vulnificus interaction in the gills: Role of the RtxA13 toxin.</title>
        <authorList>
            <person name="Callol A."/>
            <person name="Pajuelo D."/>
            <person name="Ebbesson L."/>
            <person name="Teles M."/>
            <person name="MacKenzie S."/>
            <person name="Amaro C."/>
        </authorList>
    </citation>
    <scope>NUCLEOTIDE SEQUENCE</scope>
</reference>
<feature type="region of interest" description="Disordered" evidence="1">
    <location>
        <begin position="1"/>
        <end position="45"/>
    </location>
</feature>
<evidence type="ECO:0000313" key="2">
    <source>
        <dbReference type="EMBL" id="JAH01849.1"/>
    </source>
</evidence>
<name>A0A0E9PBG1_ANGAN</name>
<organism evidence="2">
    <name type="scientific">Anguilla anguilla</name>
    <name type="common">European freshwater eel</name>
    <name type="synonym">Muraena anguilla</name>
    <dbReference type="NCBI Taxonomy" id="7936"/>
    <lineage>
        <taxon>Eukaryota</taxon>
        <taxon>Metazoa</taxon>
        <taxon>Chordata</taxon>
        <taxon>Craniata</taxon>
        <taxon>Vertebrata</taxon>
        <taxon>Euteleostomi</taxon>
        <taxon>Actinopterygii</taxon>
        <taxon>Neopterygii</taxon>
        <taxon>Teleostei</taxon>
        <taxon>Anguilliformes</taxon>
        <taxon>Anguillidae</taxon>
        <taxon>Anguilla</taxon>
    </lineage>
</organism>
<reference evidence="2" key="1">
    <citation type="submission" date="2014-11" db="EMBL/GenBank/DDBJ databases">
        <authorList>
            <person name="Amaro Gonzalez C."/>
        </authorList>
    </citation>
    <scope>NUCLEOTIDE SEQUENCE</scope>
</reference>
<accession>A0A0E9PBG1</accession>
<proteinExistence type="predicted"/>